<gene>
    <name evidence="2" type="ORF">GJ744_007636</name>
</gene>
<dbReference type="InterPro" id="IPR018858">
    <property type="entry name" value="DUF2458"/>
</dbReference>
<feature type="region of interest" description="Disordered" evidence="1">
    <location>
        <begin position="22"/>
        <end position="84"/>
    </location>
</feature>
<dbReference type="OrthoDB" id="5363415at2759"/>
<organism evidence="2 3">
    <name type="scientific">Endocarpon pusillum</name>
    <dbReference type="NCBI Taxonomy" id="364733"/>
    <lineage>
        <taxon>Eukaryota</taxon>
        <taxon>Fungi</taxon>
        <taxon>Dikarya</taxon>
        <taxon>Ascomycota</taxon>
        <taxon>Pezizomycotina</taxon>
        <taxon>Eurotiomycetes</taxon>
        <taxon>Chaetothyriomycetidae</taxon>
        <taxon>Verrucariales</taxon>
        <taxon>Verrucariaceae</taxon>
        <taxon>Endocarpon</taxon>
    </lineage>
</organism>
<accession>A0A8H7AI97</accession>
<keyword evidence="3" id="KW-1185">Reference proteome</keyword>
<comment type="caution">
    <text evidence="2">The sequence shown here is derived from an EMBL/GenBank/DDBJ whole genome shotgun (WGS) entry which is preliminary data.</text>
</comment>
<evidence type="ECO:0000256" key="1">
    <source>
        <dbReference type="SAM" id="MobiDB-lite"/>
    </source>
</evidence>
<evidence type="ECO:0000313" key="2">
    <source>
        <dbReference type="EMBL" id="KAF7509598.1"/>
    </source>
</evidence>
<dbReference type="Pfam" id="PF10454">
    <property type="entry name" value="DUF2458"/>
    <property type="match status" value="1"/>
</dbReference>
<dbReference type="Proteomes" id="UP000606974">
    <property type="component" value="Unassembled WGS sequence"/>
</dbReference>
<dbReference type="AlphaFoldDB" id="A0A8H7AI97"/>
<evidence type="ECO:0000313" key="3">
    <source>
        <dbReference type="Proteomes" id="UP000606974"/>
    </source>
</evidence>
<reference evidence="2" key="1">
    <citation type="submission" date="2020-02" db="EMBL/GenBank/DDBJ databases">
        <authorList>
            <person name="Palmer J.M."/>
        </authorList>
    </citation>
    <scope>NUCLEOTIDE SEQUENCE</scope>
    <source>
        <strain evidence="2">EPUS1.4</strain>
        <tissue evidence="2">Thallus</tissue>
    </source>
</reference>
<dbReference type="EMBL" id="JAACFV010000039">
    <property type="protein sequence ID" value="KAF7509598.1"/>
    <property type="molecule type" value="Genomic_DNA"/>
</dbReference>
<proteinExistence type="predicted"/>
<sequence>MNPYQNTQNPQLASILQNLAQLTQPITPNRDPIPGPATSAPSEAVRDVPSTAQPNKTSLAAPTRDPRRRATTPQPDSSGITEWPPAVKYVMNTLSKNPETTSKINRLIKNQHENERQWWAGREALIAKHKGRVESKKKADDLLRSLCGANGHGVADSSSTAQEEKAELERYDKKVYAALGQMVAAVDRELTMLRVPFFAIKHDLVSKNEGADGVLSKTELMERQKKMLQLLEDLFGD</sequence>
<name>A0A8H7AI97_9EURO</name>
<protein>
    <submittedName>
        <fullName evidence="2">Uncharacterized protein</fullName>
    </submittedName>
</protein>